<feature type="chain" id="PRO_5019364487" evidence="7">
    <location>
        <begin position="27"/>
        <end position="606"/>
    </location>
</feature>
<dbReference type="GO" id="GO:0003700">
    <property type="term" value="F:DNA-binding transcription factor activity"/>
    <property type="evidence" value="ECO:0007669"/>
    <property type="project" value="InterPro"/>
</dbReference>
<evidence type="ECO:0000256" key="5">
    <source>
        <dbReference type="SAM" id="MobiDB-lite"/>
    </source>
</evidence>
<evidence type="ECO:0000313" key="9">
    <source>
        <dbReference type="EMBL" id="RGX73907.1"/>
    </source>
</evidence>
<evidence type="ECO:0000256" key="3">
    <source>
        <dbReference type="ARBA" id="ARBA00023163"/>
    </source>
</evidence>
<dbReference type="GO" id="GO:0043565">
    <property type="term" value="F:sequence-specific DNA binding"/>
    <property type="evidence" value="ECO:0007669"/>
    <property type="project" value="InterPro"/>
</dbReference>
<keyword evidence="6" id="KW-0812">Transmembrane</keyword>
<dbReference type="InterPro" id="IPR009057">
    <property type="entry name" value="Homeodomain-like_sf"/>
</dbReference>
<dbReference type="RefSeq" id="WP_117988705.1">
    <property type="nucleotide sequence ID" value="NZ_CABMFG010000065.1"/>
</dbReference>
<evidence type="ECO:0000256" key="7">
    <source>
        <dbReference type="SAM" id="SignalP"/>
    </source>
</evidence>
<dbReference type="Gene3D" id="1.10.10.60">
    <property type="entry name" value="Homeodomain-like"/>
    <property type="match status" value="1"/>
</dbReference>
<dbReference type="SUPFAM" id="SSF46689">
    <property type="entry name" value="Homeodomain-like"/>
    <property type="match status" value="1"/>
</dbReference>
<dbReference type="Pfam" id="PF12833">
    <property type="entry name" value="HTH_18"/>
    <property type="match status" value="1"/>
</dbReference>
<dbReference type="Pfam" id="PF13424">
    <property type="entry name" value="TPR_12"/>
    <property type="match status" value="1"/>
</dbReference>
<dbReference type="PROSITE" id="PS01124">
    <property type="entry name" value="HTH_ARAC_FAMILY_2"/>
    <property type="match status" value="1"/>
</dbReference>
<evidence type="ECO:0000256" key="4">
    <source>
        <dbReference type="SAM" id="Coils"/>
    </source>
</evidence>
<name>A0A413GRZ4_9BACE</name>
<dbReference type="OrthoDB" id="1023479at2"/>
<dbReference type="PANTHER" id="PTHR43280:SF34">
    <property type="entry name" value="ARAC-FAMILY TRANSCRIPTIONAL REGULATOR"/>
    <property type="match status" value="1"/>
</dbReference>
<reference evidence="9 10" key="1">
    <citation type="submission" date="2018-08" db="EMBL/GenBank/DDBJ databases">
        <title>A genome reference for cultivated species of the human gut microbiota.</title>
        <authorList>
            <person name="Zou Y."/>
            <person name="Xue W."/>
            <person name="Luo G."/>
        </authorList>
    </citation>
    <scope>NUCLEOTIDE SEQUENCE [LARGE SCALE GENOMIC DNA]</scope>
    <source>
        <strain evidence="9 10">OF03-9BH</strain>
    </source>
</reference>
<feature type="compositionally biased region" description="Acidic residues" evidence="5">
    <location>
        <begin position="452"/>
        <end position="474"/>
    </location>
</feature>
<evidence type="ECO:0000256" key="2">
    <source>
        <dbReference type="ARBA" id="ARBA00023125"/>
    </source>
</evidence>
<feature type="transmembrane region" description="Helical" evidence="6">
    <location>
        <begin position="385"/>
        <end position="405"/>
    </location>
</feature>
<keyword evidence="1" id="KW-0805">Transcription regulation</keyword>
<dbReference type="InterPro" id="IPR011990">
    <property type="entry name" value="TPR-like_helical_dom_sf"/>
</dbReference>
<dbReference type="SUPFAM" id="SSF48452">
    <property type="entry name" value="TPR-like"/>
    <property type="match status" value="1"/>
</dbReference>
<dbReference type="Proteomes" id="UP000286075">
    <property type="component" value="Unassembled WGS sequence"/>
</dbReference>
<keyword evidence="3" id="KW-0804">Transcription</keyword>
<feature type="region of interest" description="Disordered" evidence="5">
    <location>
        <begin position="447"/>
        <end position="480"/>
    </location>
</feature>
<feature type="coiled-coil region" evidence="4">
    <location>
        <begin position="412"/>
        <end position="446"/>
    </location>
</feature>
<protein>
    <submittedName>
        <fullName evidence="9">Helix-turn-helix domain-containing protein</fullName>
    </submittedName>
</protein>
<comment type="caution">
    <text evidence="9">The sequence shown here is derived from an EMBL/GenBank/DDBJ whole genome shotgun (WGS) entry which is preliminary data.</text>
</comment>
<feature type="domain" description="HTH araC/xylS-type" evidence="8">
    <location>
        <begin position="490"/>
        <end position="594"/>
    </location>
</feature>
<organism evidence="9 10">
    <name type="scientific">Bacteroides stercorirosoris</name>
    <dbReference type="NCBI Taxonomy" id="871324"/>
    <lineage>
        <taxon>Bacteria</taxon>
        <taxon>Pseudomonadati</taxon>
        <taxon>Bacteroidota</taxon>
        <taxon>Bacteroidia</taxon>
        <taxon>Bacteroidales</taxon>
        <taxon>Bacteroidaceae</taxon>
        <taxon>Bacteroides</taxon>
    </lineage>
</organism>
<dbReference type="AlphaFoldDB" id="A0A413GRZ4"/>
<dbReference type="InterPro" id="IPR018062">
    <property type="entry name" value="HTH_AraC-typ_CS"/>
</dbReference>
<sequence>MQITYYFRTFILVLACILPAFTPALASGASTVPDSLLTEKYIRSIYISAPDSALHLLDEAEKRRLPSMPAFHIDILRSMVYESQAMYVLKERCLRRALQSDSVRLVPARRLRLLSQLSSTLDRLNRYEEGISISTEAISLAQELKQRSAESELLFTIGRIYQGMKNPDQALEYMLRSINLLKGSDNVRELALLSTFYGDLSSFYEDRKQNDDAISTSEARADVIRRMSEMPGPPAGYIDQQYGYLYSKLACFYQEAGQAQKAADAYARYRSTHFSQAFPGNAEITPYLLKSGQYKEALERNNTWQGVFTDGDSISYGYLVLLDRYARIYRGLKQPALADAYQRRITVLTDSIYAREKQSRAHEFAVIYQTYEKDMQLQKERSTALLLRVSIAIACLVIVLLIIILRERQMNLRQTRQRNRIAARQIDELLAQREELRKMYAEVKVDKGGREEVDEGEEGEEDVQEDEEEKDEESPIGYIPSADVSEKSRRRFMQMEIELLETKAFLRQLKREDLQKLSGLKKNDVSRFIRENTGTSWNNYLNKLRVGYSVSLLKQKRLYSIEAIADMAGFQSRSVYYDAFEKIYKMTPAQYRETIDTKEEEQEEED</sequence>
<keyword evidence="6" id="KW-0472">Membrane</keyword>
<dbReference type="PANTHER" id="PTHR43280">
    <property type="entry name" value="ARAC-FAMILY TRANSCRIPTIONAL REGULATOR"/>
    <property type="match status" value="1"/>
</dbReference>
<keyword evidence="7" id="KW-0732">Signal</keyword>
<accession>A0A413GRZ4</accession>
<dbReference type="Gene3D" id="1.25.40.10">
    <property type="entry name" value="Tetratricopeptide repeat domain"/>
    <property type="match status" value="1"/>
</dbReference>
<keyword evidence="4" id="KW-0175">Coiled coil</keyword>
<dbReference type="SMART" id="SM00342">
    <property type="entry name" value="HTH_ARAC"/>
    <property type="match status" value="1"/>
</dbReference>
<feature type="signal peptide" evidence="7">
    <location>
        <begin position="1"/>
        <end position="26"/>
    </location>
</feature>
<keyword evidence="6" id="KW-1133">Transmembrane helix</keyword>
<evidence type="ECO:0000313" key="10">
    <source>
        <dbReference type="Proteomes" id="UP000286075"/>
    </source>
</evidence>
<evidence type="ECO:0000256" key="1">
    <source>
        <dbReference type="ARBA" id="ARBA00023015"/>
    </source>
</evidence>
<gene>
    <name evidence="9" type="ORF">DXA68_22440</name>
</gene>
<proteinExistence type="predicted"/>
<dbReference type="PROSITE" id="PS00041">
    <property type="entry name" value="HTH_ARAC_FAMILY_1"/>
    <property type="match status" value="1"/>
</dbReference>
<keyword evidence="2" id="KW-0238">DNA-binding</keyword>
<evidence type="ECO:0000256" key="6">
    <source>
        <dbReference type="SAM" id="Phobius"/>
    </source>
</evidence>
<dbReference type="EMBL" id="QSCF01000065">
    <property type="protein sequence ID" value="RGX73907.1"/>
    <property type="molecule type" value="Genomic_DNA"/>
</dbReference>
<dbReference type="InterPro" id="IPR018060">
    <property type="entry name" value="HTH_AraC"/>
</dbReference>
<evidence type="ECO:0000259" key="8">
    <source>
        <dbReference type="PROSITE" id="PS01124"/>
    </source>
</evidence>